<keyword evidence="1" id="KW-0812">Transmembrane</keyword>
<name>A0ABX7T5Y2_9SPHN</name>
<keyword evidence="4" id="KW-1185">Reference proteome</keyword>
<feature type="domain" description="TadE-like" evidence="2">
    <location>
        <begin position="16"/>
        <end position="60"/>
    </location>
</feature>
<evidence type="ECO:0000313" key="4">
    <source>
        <dbReference type="Proteomes" id="UP000663923"/>
    </source>
</evidence>
<dbReference type="InterPro" id="IPR012495">
    <property type="entry name" value="TadE-like_dom"/>
</dbReference>
<accession>A0ABX7T5Y2</accession>
<evidence type="ECO:0000313" key="3">
    <source>
        <dbReference type="EMBL" id="QTD56182.1"/>
    </source>
</evidence>
<dbReference type="RefSeq" id="WP_207988004.1">
    <property type="nucleotide sequence ID" value="NZ_CP071794.1"/>
</dbReference>
<keyword evidence="1" id="KW-1133">Transmembrane helix</keyword>
<proteinExistence type="predicted"/>
<dbReference type="Pfam" id="PF07811">
    <property type="entry name" value="TadE"/>
    <property type="match status" value="1"/>
</dbReference>
<protein>
    <submittedName>
        <fullName evidence="3">Pilus assembly protein</fullName>
    </submittedName>
</protein>
<keyword evidence="1" id="KW-0472">Membrane</keyword>
<organism evidence="3 4">
    <name type="scientific">Parasphingorhabdus cellanae</name>
    <dbReference type="NCBI Taxonomy" id="2806553"/>
    <lineage>
        <taxon>Bacteria</taxon>
        <taxon>Pseudomonadati</taxon>
        <taxon>Pseudomonadota</taxon>
        <taxon>Alphaproteobacteria</taxon>
        <taxon>Sphingomonadales</taxon>
        <taxon>Sphingomonadaceae</taxon>
        <taxon>Parasphingorhabdus</taxon>
    </lineage>
</organism>
<evidence type="ECO:0000259" key="2">
    <source>
        <dbReference type="Pfam" id="PF07811"/>
    </source>
</evidence>
<evidence type="ECO:0000256" key="1">
    <source>
        <dbReference type="SAM" id="Phobius"/>
    </source>
</evidence>
<gene>
    <name evidence="3" type="ORF">J4G78_00815</name>
</gene>
<dbReference type="EMBL" id="CP071794">
    <property type="protein sequence ID" value="QTD56182.1"/>
    <property type="molecule type" value="Genomic_DNA"/>
</dbReference>
<sequence>MTIETKNTRLSQDENGATLMEFGLIAGPLITLLLGIMDIGYQGYLDTMSKSIMHQVARQASVGGKSVTDIETEVKDALDPLLLKDATVTVSVRSYFDFTNIGKPEKLTKDLNGDGNLDSGDCYLDGNGNGVFDINTGRGGTGGPDDIVNYEITIDSPRVFPLAGLFGGSKTMRSYNATAVRNQPYGSQVPDPELCEA</sequence>
<reference evidence="3 4" key="1">
    <citation type="submission" date="2021-03" db="EMBL/GenBank/DDBJ databases">
        <title>Complete genome of Parasphingorhabdus_sp.JHSY0214.</title>
        <authorList>
            <person name="Yoo J.H."/>
            <person name="Bae J.W."/>
        </authorList>
    </citation>
    <scope>NUCLEOTIDE SEQUENCE [LARGE SCALE GENOMIC DNA]</scope>
    <source>
        <strain evidence="3 4">JHSY0214</strain>
    </source>
</reference>
<dbReference type="Proteomes" id="UP000663923">
    <property type="component" value="Chromosome"/>
</dbReference>
<feature type="transmembrane region" description="Helical" evidence="1">
    <location>
        <begin position="20"/>
        <end position="41"/>
    </location>
</feature>